<organism evidence="2 3">
    <name type="scientific">Ascobolus immersus RN42</name>
    <dbReference type="NCBI Taxonomy" id="1160509"/>
    <lineage>
        <taxon>Eukaryota</taxon>
        <taxon>Fungi</taxon>
        <taxon>Dikarya</taxon>
        <taxon>Ascomycota</taxon>
        <taxon>Pezizomycotina</taxon>
        <taxon>Pezizomycetes</taxon>
        <taxon>Pezizales</taxon>
        <taxon>Ascobolaceae</taxon>
        <taxon>Ascobolus</taxon>
    </lineage>
</organism>
<protein>
    <submittedName>
        <fullName evidence="2">Uncharacterized protein</fullName>
    </submittedName>
</protein>
<dbReference type="Proteomes" id="UP000275078">
    <property type="component" value="Unassembled WGS sequence"/>
</dbReference>
<accession>A0A3N4HCP4</accession>
<dbReference type="EMBL" id="ML119878">
    <property type="protein sequence ID" value="RPA72123.1"/>
    <property type="molecule type" value="Genomic_DNA"/>
</dbReference>
<proteinExistence type="predicted"/>
<feature type="compositionally biased region" description="Basic and acidic residues" evidence="1">
    <location>
        <begin position="1"/>
        <end position="12"/>
    </location>
</feature>
<name>A0A3N4HCP4_ASCIM</name>
<gene>
    <name evidence="2" type="ORF">BJ508DRAFT_79239</name>
</gene>
<evidence type="ECO:0000256" key="1">
    <source>
        <dbReference type="SAM" id="MobiDB-lite"/>
    </source>
</evidence>
<reference evidence="2 3" key="1">
    <citation type="journal article" date="2018" name="Nat. Ecol. Evol.">
        <title>Pezizomycetes genomes reveal the molecular basis of ectomycorrhizal truffle lifestyle.</title>
        <authorList>
            <person name="Murat C."/>
            <person name="Payen T."/>
            <person name="Noel B."/>
            <person name="Kuo A."/>
            <person name="Morin E."/>
            <person name="Chen J."/>
            <person name="Kohler A."/>
            <person name="Krizsan K."/>
            <person name="Balestrini R."/>
            <person name="Da Silva C."/>
            <person name="Montanini B."/>
            <person name="Hainaut M."/>
            <person name="Levati E."/>
            <person name="Barry K.W."/>
            <person name="Belfiori B."/>
            <person name="Cichocki N."/>
            <person name="Clum A."/>
            <person name="Dockter R.B."/>
            <person name="Fauchery L."/>
            <person name="Guy J."/>
            <person name="Iotti M."/>
            <person name="Le Tacon F."/>
            <person name="Lindquist E.A."/>
            <person name="Lipzen A."/>
            <person name="Malagnac F."/>
            <person name="Mello A."/>
            <person name="Molinier V."/>
            <person name="Miyauchi S."/>
            <person name="Poulain J."/>
            <person name="Riccioni C."/>
            <person name="Rubini A."/>
            <person name="Sitrit Y."/>
            <person name="Splivallo R."/>
            <person name="Traeger S."/>
            <person name="Wang M."/>
            <person name="Zifcakova L."/>
            <person name="Wipf D."/>
            <person name="Zambonelli A."/>
            <person name="Paolocci F."/>
            <person name="Nowrousian M."/>
            <person name="Ottonello S."/>
            <person name="Baldrian P."/>
            <person name="Spatafora J.W."/>
            <person name="Henrissat B."/>
            <person name="Nagy L.G."/>
            <person name="Aury J.M."/>
            <person name="Wincker P."/>
            <person name="Grigoriev I.V."/>
            <person name="Bonfante P."/>
            <person name="Martin F.M."/>
        </authorList>
    </citation>
    <scope>NUCLEOTIDE SEQUENCE [LARGE SCALE GENOMIC DNA]</scope>
    <source>
        <strain evidence="2 3">RN42</strain>
    </source>
</reference>
<evidence type="ECO:0000313" key="2">
    <source>
        <dbReference type="EMBL" id="RPA72123.1"/>
    </source>
</evidence>
<evidence type="ECO:0000313" key="3">
    <source>
        <dbReference type="Proteomes" id="UP000275078"/>
    </source>
</evidence>
<keyword evidence="3" id="KW-1185">Reference proteome</keyword>
<feature type="region of interest" description="Disordered" evidence="1">
    <location>
        <begin position="1"/>
        <end position="30"/>
    </location>
</feature>
<dbReference type="AlphaFoldDB" id="A0A3N4HCP4"/>
<sequence length="124" mass="13915">MDKKPSAEHTEHAQPGPTDYGASAQSPDDKAALLRAAQDEGSVFHHMISTGYGIRCRHTGAYFNMMRDGTMCTQVAPGLQMEDMVMDPDGSYWFKKERAAIGARTRMPEKQVEFMDDPGEYYEM</sequence>